<name>A0ABI7WYS3_FELCA</name>
<reference evidence="1" key="2">
    <citation type="submission" date="2025-08" db="UniProtKB">
        <authorList>
            <consortium name="Ensembl"/>
        </authorList>
    </citation>
    <scope>IDENTIFICATION</scope>
    <source>
        <strain evidence="1">breed Abyssinian</strain>
    </source>
</reference>
<dbReference type="Proteomes" id="UP000823872">
    <property type="component" value="Chromosome A1"/>
</dbReference>
<reference evidence="1" key="3">
    <citation type="submission" date="2025-09" db="UniProtKB">
        <authorList>
            <consortium name="Ensembl"/>
        </authorList>
    </citation>
    <scope>IDENTIFICATION</scope>
    <source>
        <strain evidence="1">breed Abyssinian</strain>
    </source>
</reference>
<protein>
    <submittedName>
        <fullName evidence="1">Uncharacterized protein</fullName>
    </submittedName>
</protein>
<reference evidence="1 2" key="1">
    <citation type="submission" date="2021-02" db="EMBL/GenBank/DDBJ databases">
        <title>Safari Cat Assemblies.</title>
        <authorList>
            <person name="Bredemeyer K.R."/>
            <person name="Murphy W.J."/>
        </authorList>
    </citation>
    <scope>NUCLEOTIDE SEQUENCE [LARGE SCALE GENOMIC DNA]</scope>
</reference>
<proteinExistence type="predicted"/>
<keyword evidence="2" id="KW-1185">Reference proteome</keyword>
<organism evidence="1 2">
    <name type="scientific">Felis catus</name>
    <name type="common">Cat</name>
    <name type="synonym">Felis silvestris catus</name>
    <dbReference type="NCBI Taxonomy" id="9685"/>
    <lineage>
        <taxon>Eukaryota</taxon>
        <taxon>Metazoa</taxon>
        <taxon>Chordata</taxon>
        <taxon>Craniata</taxon>
        <taxon>Vertebrata</taxon>
        <taxon>Euteleostomi</taxon>
        <taxon>Mammalia</taxon>
        <taxon>Eutheria</taxon>
        <taxon>Laurasiatheria</taxon>
        <taxon>Carnivora</taxon>
        <taxon>Feliformia</taxon>
        <taxon>Felidae</taxon>
        <taxon>Felinae</taxon>
        <taxon>Felis</taxon>
    </lineage>
</organism>
<sequence>MCRLRLCALRLERVLSTRSQRHMMLAFKRPMRPSSRPEDSKPFSVKEQIANILKFSGRMVLGATLSPALVVGKQSYAIYKRVGMAMFQ</sequence>
<evidence type="ECO:0000313" key="2">
    <source>
        <dbReference type="Proteomes" id="UP000823872"/>
    </source>
</evidence>
<dbReference type="Ensembl" id="ENSFCTT00005023630.1">
    <property type="protein sequence ID" value="ENSFCTP00005015448.1"/>
    <property type="gene ID" value="ENSFCTG00005008440.1"/>
</dbReference>
<accession>A0ABI7WYS3</accession>
<evidence type="ECO:0000313" key="1">
    <source>
        <dbReference type="Ensembl" id="ENSFCTP00005015448.1"/>
    </source>
</evidence>